<sequence>MNNTEPAWPQDGRDTLPYVLKSTTPIQESSSPSPSLGVYDLPPNLGKGDVLTFPSGGPGGVGGGGGEEVKYKVKRVRFLYKYSVGTRKLKVTKKILEVTELGRDKVERLLERNVGKEGEE</sequence>
<dbReference type="OrthoDB" id="10497604at2759"/>
<feature type="compositionally biased region" description="Gly residues" evidence="1">
    <location>
        <begin position="56"/>
        <end position="66"/>
    </location>
</feature>
<feature type="compositionally biased region" description="Polar residues" evidence="1">
    <location>
        <begin position="21"/>
        <end position="34"/>
    </location>
</feature>
<dbReference type="EMBL" id="BRYA01000669">
    <property type="protein sequence ID" value="GMI28762.1"/>
    <property type="molecule type" value="Genomic_DNA"/>
</dbReference>
<proteinExistence type="predicted"/>
<dbReference type="Proteomes" id="UP001165065">
    <property type="component" value="Unassembled WGS sequence"/>
</dbReference>
<protein>
    <submittedName>
        <fullName evidence="2">Uncharacterized protein</fullName>
    </submittedName>
</protein>
<evidence type="ECO:0000313" key="2">
    <source>
        <dbReference type="EMBL" id="GMI28762.1"/>
    </source>
</evidence>
<dbReference type="AlphaFoldDB" id="A0A9W7G238"/>
<evidence type="ECO:0000256" key="1">
    <source>
        <dbReference type="SAM" id="MobiDB-lite"/>
    </source>
</evidence>
<evidence type="ECO:0000313" key="3">
    <source>
        <dbReference type="Proteomes" id="UP001165065"/>
    </source>
</evidence>
<comment type="caution">
    <text evidence="2">The sequence shown here is derived from an EMBL/GenBank/DDBJ whole genome shotgun (WGS) entry which is preliminary data.</text>
</comment>
<keyword evidence="3" id="KW-1185">Reference proteome</keyword>
<organism evidence="2 3">
    <name type="scientific">Triparma columacea</name>
    <dbReference type="NCBI Taxonomy" id="722753"/>
    <lineage>
        <taxon>Eukaryota</taxon>
        <taxon>Sar</taxon>
        <taxon>Stramenopiles</taxon>
        <taxon>Ochrophyta</taxon>
        <taxon>Bolidophyceae</taxon>
        <taxon>Parmales</taxon>
        <taxon>Triparmaceae</taxon>
        <taxon>Triparma</taxon>
    </lineage>
</organism>
<accession>A0A9W7G238</accession>
<gene>
    <name evidence="2" type="ORF">TrCOL_g2175</name>
</gene>
<name>A0A9W7G238_9STRA</name>
<reference evidence="3" key="1">
    <citation type="journal article" date="2023" name="Commun. Biol.">
        <title>Genome analysis of Parmales, the sister group of diatoms, reveals the evolutionary specialization of diatoms from phago-mixotrophs to photoautotrophs.</title>
        <authorList>
            <person name="Ban H."/>
            <person name="Sato S."/>
            <person name="Yoshikawa S."/>
            <person name="Yamada K."/>
            <person name="Nakamura Y."/>
            <person name="Ichinomiya M."/>
            <person name="Sato N."/>
            <person name="Blanc-Mathieu R."/>
            <person name="Endo H."/>
            <person name="Kuwata A."/>
            <person name="Ogata H."/>
        </authorList>
    </citation>
    <scope>NUCLEOTIDE SEQUENCE [LARGE SCALE GENOMIC DNA]</scope>
</reference>
<feature type="region of interest" description="Disordered" evidence="1">
    <location>
        <begin position="1"/>
        <end position="67"/>
    </location>
</feature>